<evidence type="ECO:0000256" key="2">
    <source>
        <dbReference type="ARBA" id="ARBA00038350"/>
    </source>
</evidence>
<sequence>MVNFLIGCTGSVAAIRLDEIIASICKNFMNPQIKIILTKSAQYFVHYRNNKFLYFTDEDEWSTWKKRGDPILHINLREWADIFLISPLDCNTLAKISHGLCDNLLV</sequence>
<dbReference type="Gene3D" id="3.40.50.1950">
    <property type="entry name" value="Flavin prenyltransferase-like"/>
    <property type="match status" value="1"/>
</dbReference>
<feature type="non-terminal residue" evidence="4">
    <location>
        <position position="106"/>
    </location>
</feature>
<protein>
    <submittedName>
        <fullName evidence="4">Putative phosphopantothenoylcysteine decarboxylase</fullName>
    </submittedName>
</protein>
<evidence type="ECO:0000313" key="4">
    <source>
        <dbReference type="EMBL" id="OAF68032.1"/>
    </source>
</evidence>
<keyword evidence="1" id="KW-0173">Coenzyme A biosynthesis</keyword>
<reference evidence="4 5" key="1">
    <citation type="submission" date="2016-04" db="EMBL/GenBank/DDBJ databases">
        <title>The genome of Intoshia linei affirms orthonectids as highly simplified spiralians.</title>
        <authorList>
            <person name="Mikhailov K.V."/>
            <person name="Slusarev G.S."/>
            <person name="Nikitin M.A."/>
            <person name="Logacheva M.D."/>
            <person name="Penin A."/>
            <person name="Aleoshin V."/>
            <person name="Panchin Y.V."/>
        </authorList>
    </citation>
    <scope>NUCLEOTIDE SEQUENCE [LARGE SCALE GENOMIC DNA]</scope>
    <source>
        <strain evidence="4">Intl2013</strain>
        <tissue evidence="4">Whole animal</tissue>
    </source>
</reference>
<dbReference type="GO" id="GO:0015937">
    <property type="term" value="P:coenzyme A biosynthetic process"/>
    <property type="evidence" value="ECO:0007669"/>
    <property type="project" value="UniProtKB-KW"/>
</dbReference>
<proteinExistence type="inferred from homology"/>
<comment type="similarity">
    <text evidence="2">Belongs to the HFCD (homooligomeric flavin containing Cys decarboxylase) superfamily.</text>
</comment>
<evidence type="ECO:0000259" key="3">
    <source>
        <dbReference type="Pfam" id="PF02441"/>
    </source>
</evidence>
<dbReference type="GO" id="GO:0004633">
    <property type="term" value="F:phosphopantothenoylcysteine decarboxylase activity"/>
    <property type="evidence" value="ECO:0007669"/>
    <property type="project" value="TreeGrafter"/>
</dbReference>
<comment type="caution">
    <text evidence="4">The sequence shown here is derived from an EMBL/GenBank/DDBJ whole genome shotgun (WGS) entry which is preliminary data.</text>
</comment>
<dbReference type="AlphaFoldDB" id="A0A177B2S9"/>
<feature type="domain" description="Flavoprotein" evidence="3">
    <location>
        <begin position="3"/>
        <end position="105"/>
    </location>
</feature>
<organism evidence="4 5">
    <name type="scientific">Intoshia linei</name>
    <dbReference type="NCBI Taxonomy" id="1819745"/>
    <lineage>
        <taxon>Eukaryota</taxon>
        <taxon>Metazoa</taxon>
        <taxon>Spiralia</taxon>
        <taxon>Lophotrochozoa</taxon>
        <taxon>Mesozoa</taxon>
        <taxon>Orthonectida</taxon>
        <taxon>Rhopaluridae</taxon>
        <taxon>Intoshia</taxon>
    </lineage>
</organism>
<evidence type="ECO:0000313" key="5">
    <source>
        <dbReference type="Proteomes" id="UP000078046"/>
    </source>
</evidence>
<dbReference type="InterPro" id="IPR036551">
    <property type="entry name" value="Flavin_trans-like"/>
</dbReference>
<accession>A0A177B2S9</accession>
<dbReference type="InterPro" id="IPR003382">
    <property type="entry name" value="Flavoprotein"/>
</dbReference>
<keyword evidence="5" id="KW-1185">Reference proteome</keyword>
<dbReference type="OrthoDB" id="1532798at2759"/>
<dbReference type="PANTHER" id="PTHR14359">
    <property type="entry name" value="HOMO-OLIGOMERIC FLAVIN CONTAINING CYS DECARBOXYLASE FAMILY"/>
    <property type="match status" value="1"/>
</dbReference>
<evidence type="ECO:0000256" key="1">
    <source>
        <dbReference type="ARBA" id="ARBA00022993"/>
    </source>
</evidence>
<dbReference type="GO" id="GO:0071513">
    <property type="term" value="C:phosphopantothenoylcysteine decarboxylase complex"/>
    <property type="evidence" value="ECO:0007669"/>
    <property type="project" value="TreeGrafter"/>
</dbReference>
<name>A0A177B2S9_9BILA</name>
<gene>
    <name evidence="4" type="ORF">A3Q56_04225</name>
</gene>
<dbReference type="EMBL" id="LWCA01000527">
    <property type="protein sequence ID" value="OAF68032.1"/>
    <property type="molecule type" value="Genomic_DNA"/>
</dbReference>
<dbReference type="Proteomes" id="UP000078046">
    <property type="component" value="Unassembled WGS sequence"/>
</dbReference>
<dbReference type="PANTHER" id="PTHR14359:SF6">
    <property type="entry name" value="PHOSPHOPANTOTHENOYLCYSTEINE DECARBOXYLASE"/>
    <property type="match status" value="1"/>
</dbReference>
<dbReference type="GO" id="GO:0010181">
    <property type="term" value="F:FMN binding"/>
    <property type="evidence" value="ECO:0007669"/>
    <property type="project" value="TreeGrafter"/>
</dbReference>
<dbReference type="Pfam" id="PF02441">
    <property type="entry name" value="Flavoprotein"/>
    <property type="match status" value="1"/>
</dbReference>
<dbReference type="SUPFAM" id="SSF52507">
    <property type="entry name" value="Homo-oligomeric flavin-containing Cys decarboxylases, HFCD"/>
    <property type="match status" value="1"/>
</dbReference>